<sequence length="249" mass="28077">MKGEKKPRHSREFSSTPSLGRDKPDAVASDFMIKGIISIRSRDALVLFDPGSTYSYVFSLFSPYLDFSRESLGSLVYLSTPVGDSVIVYRVYPSCVMTFRGYETRADLMLLDITDFEVILGMGWLSSCYAIFDCHATAITLAMMKFPRLQWRGTSISTSSQVITFLKARHMVENRCLAYLAYVRDIAVETPTIDSVLLGWELSIVIPSDLLGMPLERDIDFSIDLTPGIRPISIPPYRKSPKELKELKK</sequence>
<organism evidence="1 2">
    <name type="scientific">Nicotiana tabacum</name>
    <name type="common">Common tobacco</name>
    <dbReference type="NCBI Taxonomy" id="4097"/>
    <lineage>
        <taxon>Eukaryota</taxon>
        <taxon>Viridiplantae</taxon>
        <taxon>Streptophyta</taxon>
        <taxon>Embryophyta</taxon>
        <taxon>Tracheophyta</taxon>
        <taxon>Spermatophyta</taxon>
        <taxon>Magnoliopsida</taxon>
        <taxon>eudicotyledons</taxon>
        <taxon>Gunneridae</taxon>
        <taxon>Pentapetalae</taxon>
        <taxon>asterids</taxon>
        <taxon>lamiids</taxon>
        <taxon>Solanales</taxon>
        <taxon>Solanaceae</taxon>
        <taxon>Nicotianoideae</taxon>
        <taxon>Nicotianeae</taxon>
        <taxon>Nicotiana</taxon>
    </lineage>
</organism>
<name>A0AC58SEP8_TOBAC</name>
<accession>A0AC58SEP8</accession>
<reference evidence="1" key="1">
    <citation type="journal article" date="2014" name="Nat. Commun.">
        <title>The tobacco genome sequence and its comparison with those of tomato and potato.</title>
        <authorList>
            <person name="Sierro N."/>
            <person name="Battey J.N."/>
            <person name="Ouadi S."/>
            <person name="Bakaher N."/>
            <person name="Bovet L."/>
            <person name="Willig A."/>
            <person name="Goepfert S."/>
            <person name="Peitsch M.C."/>
            <person name="Ivanov N.V."/>
        </authorList>
    </citation>
    <scope>NUCLEOTIDE SEQUENCE [LARGE SCALE GENOMIC DNA]</scope>
</reference>
<reference evidence="2" key="2">
    <citation type="submission" date="2025-08" db="UniProtKB">
        <authorList>
            <consortium name="RefSeq"/>
        </authorList>
    </citation>
    <scope>IDENTIFICATION</scope>
    <source>
        <tissue evidence="2">Leaf</tissue>
    </source>
</reference>
<protein>
    <submittedName>
        <fullName evidence="2">Uncharacterized protein LOC142167153</fullName>
    </submittedName>
</protein>
<evidence type="ECO:0000313" key="2">
    <source>
        <dbReference type="RefSeq" id="XP_075083414.1"/>
    </source>
</evidence>
<keyword evidence="1" id="KW-1185">Reference proteome</keyword>
<proteinExistence type="predicted"/>
<dbReference type="RefSeq" id="XP_075083414.1">
    <property type="nucleotide sequence ID" value="XM_075227313.1"/>
</dbReference>
<gene>
    <name evidence="2" type="primary">LOC142167153</name>
</gene>
<dbReference type="Proteomes" id="UP000790787">
    <property type="component" value="Chromosome 12"/>
</dbReference>
<evidence type="ECO:0000313" key="1">
    <source>
        <dbReference type="Proteomes" id="UP000790787"/>
    </source>
</evidence>